<keyword evidence="2 9" id="KW-0378">Hydrolase</keyword>
<feature type="domain" description="DEAD-box RNA helicase Q" evidence="8">
    <location>
        <begin position="1"/>
        <end position="28"/>
    </location>
</feature>
<keyword evidence="4" id="KW-0067">ATP-binding</keyword>
<dbReference type="EC" id="3.6.4.13" evidence="9"/>
<proteinExistence type="predicted"/>
<dbReference type="InterPro" id="IPR011545">
    <property type="entry name" value="DEAD/DEAH_box_helicase_dom"/>
</dbReference>
<evidence type="ECO:0000256" key="3">
    <source>
        <dbReference type="ARBA" id="ARBA00022806"/>
    </source>
</evidence>
<dbReference type="InterPro" id="IPR014014">
    <property type="entry name" value="RNA_helicase_DEAD_Q_motif"/>
</dbReference>
<dbReference type="CDD" id="cd00268">
    <property type="entry name" value="DEADc"/>
    <property type="match status" value="1"/>
</dbReference>
<evidence type="ECO:0000259" key="8">
    <source>
        <dbReference type="PROSITE" id="PS51195"/>
    </source>
</evidence>
<feature type="domain" description="Helicase ATP-binding" evidence="6">
    <location>
        <begin position="31"/>
        <end position="204"/>
    </location>
</feature>
<evidence type="ECO:0000313" key="9">
    <source>
        <dbReference type="EMBL" id="PJE78607.1"/>
    </source>
</evidence>
<evidence type="ECO:0000256" key="1">
    <source>
        <dbReference type="ARBA" id="ARBA00022741"/>
    </source>
</evidence>
<feature type="region of interest" description="Disordered" evidence="5">
    <location>
        <begin position="380"/>
        <end position="453"/>
    </location>
</feature>
<feature type="domain" description="Helicase C-terminal" evidence="7">
    <location>
        <begin position="233"/>
        <end position="382"/>
    </location>
</feature>
<dbReference type="GO" id="GO:0005524">
    <property type="term" value="F:ATP binding"/>
    <property type="evidence" value="ECO:0007669"/>
    <property type="project" value="UniProtKB-KW"/>
</dbReference>
<evidence type="ECO:0000256" key="4">
    <source>
        <dbReference type="ARBA" id="ARBA00022840"/>
    </source>
</evidence>
<evidence type="ECO:0000256" key="5">
    <source>
        <dbReference type="SAM" id="MobiDB-lite"/>
    </source>
</evidence>
<dbReference type="GO" id="GO:0016787">
    <property type="term" value="F:hydrolase activity"/>
    <property type="evidence" value="ECO:0007669"/>
    <property type="project" value="UniProtKB-KW"/>
</dbReference>
<evidence type="ECO:0000259" key="7">
    <source>
        <dbReference type="PROSITE" id="PS51194"/>
    </source>
</evidence>
<dbReference type="InterPro" id="IPR014001">
    <property type="entry name" value="Helicase_ATP-bd"/>
</dbReference>
<feature type="compositionally biased region" description="Basic residues" evidence="5">
    <location>
        <begin position="380"/>
        <end position="403"/>
    </location>
</feature>
<dbReference type="InterPro" id="IPR001650">
    <property type="entry name" value="Helicase_C-like"/>
</dbReference>
<protein>
    <submittedName>
        <fullName evidence="9">ATP-dependent RNA helicase CshA</fullName>
        <ecNumber evidence="9">3.6.4.13</ecNumber>
    </submittedName>
</protein>
<feature type="compositionally biased region" description="Basic residues" evidence="5">
    <location>
        <begin position="441"/>
        <end position="453"/>
    </location>
</feature>
<dbReference type="InterPro" id="IPR050079">
    <property type="entry name" value="DEAD_box_RNA_helicase"/>
</dbReference>
<accession>A0A2H9T5W1</accession>
<dbReference type="InterPro" id="IPR027417">
    <property type="entry name" value="P-loop_NTPase"/>
</dbReference>
<dbReference type="EMBL" id="NSIT01000153">
    <property type="protein sequence ID" value="PJE78607.1"/>
    <property type="molecule type" value="Genomic_DNA"/>
</dbReference>
<dbReference type="GO" id="GO:0005829">
    <property type="term" value="C:cytosol"/>
    <property type="evidence" value="ECO:0007669"/>
    <property type="project" value="TreeGrafter"/>
</dbReference>
<evidence type="ECO:0000259" key="6">
    <source>
        <dbReference type="PROSITE" id="PS51192"/>
    </source>
</evidence>
<dbReference type="GO" id="GO:0003676">
    <property type="term" value="F:nucleic acid binding"/>
    <property type="evidence" value="ECO:0007669"/>
    <property type="project" value="InterPro"/>
</dbReference>
<dbReference type="Pfam" id="PF00271">
    <property type="entry name" value="Helicase_C"/>
    <property type="match status" value="1"/>
</dbReference>
<feature type="compositionally biased region" description="Polar residues" evidence="5">
    <location>
        <begin position="404"/>
        <end position="435"/>
    </location>
</feature>
<dbReference type="PANTHER" id="PTHR47959">
    <property type="entry name" value="ATP-DEPENDENT RNA HELICASE RHLE-RELATED"/>
    <property type="match status" value="1"/>
</dbReference>
<gene>
    <name evidence="9" type="primary">cshA</name>
    <name evidence="9" type="ORF">CI610_02456</name>
</gene>
<dbReference type="SUPFAM" id="SSF52540">
    <property type="entry name" value="P-loop containing nucleoside triphosphate hydrolases"/>
    <property type="match status" value="1"/>
</dbReference>
<keyword evidence="3 9" id="KW-0347">Helicase</keyword>
<dbReference type="AlphaFoldDB" id="A0A2H9T5W1"/>
<dbReference type="SMART" id="SM00487">
    <property type="entry name" value="DEXDc"/>
    <property type="match status" value="1"/>
</dbReference>
<dbReference type="CDD" id="cd18787">
    <property type="entry name" value="SF2_C_DEAD"/>
    <property type="match status" value="1"/>
</dbReference>
<comment type="caution">
    <text evidence="9">The sequence shown here is derived from an EMBL/GenBank/DDBJ whole genome shotgun (WGS) entry which is preliminary data.</text>
</comment>
<evidence type="ECO:0000256" key="2">
    <source>
        <dbReference type="ARBA" id="ARBA00022801"/>
    </source>
</evidence>
<dbReference type="PANTHER" id="PTHR47959:SF3">
    <property type="entry name" value="ATP-DEPENDENT RNA HELICASE SRMB"/>
    <property type="match status" value="1"/>
</dbReference>
<dbReference type="PROSITE" id="PS00039">
    <property type="entry name" value="DEAD_ATP_HELICASE"/>
    <property type="match status" value="1"/>
</dbReference>
<name>A0A2H9T5W1_9ZZZZ</name>
<sequence>MFSDLNLNTRLLKALDALNFKTPTPIQEQTIPIALSGNDLQAGAETGSGKTAAFLLPTLHQLIEKRSKKSGPRALVLLPTRELTTQVLKAQQSMAKFSRIMATTVTGGASFRYQIASLRKNPEILIATPGRLLDHLNRGTVSLKDVEVLILDEADRMLDMGFSEDVLQIADHCPTERQTLLFSATMDQPGLKKITDKLLNNPQIVNLGTTRNPNKNIEQRIILSDDAPHKEKLLTAILESTSFGKAVVFTNTRVQAEALSRSLHRQKHRVGALHGNMTQGERNRVMAKLRNGSINILVATDVAARGLDVKGVGLVVNFDLTRSGDDYIHRIGRTGRAGEKGLAISLVGPADWTSMIRIERYLKVSFDRHIIEGLEANYKGPKRIKSSGKPAGRKRRPINKNRPSKSTGKPFSPKGKNTQKPRQSVNKGKTSQKQPTGFAPIKKRPAKRAANHQ</sequence>
<dbReference type="PROSITE" id="PS51195">
    <property type="entry name" value="Q_MOTIF"/>
    <property type="match status" value="1"/>
</dbReference>
<dbReference type="Gene3D" id="3.40.50.300">
    <property type="entry name" value="P-loop containing nucleotide triphosphate hydrolases"/>
    <property type="match status" value="2"/>
</dbReference>
<dbReference type="InterPro" id="IPR000629">
    <property type="entry name" value="RNA-helicase_DEAD-box_CS"/>
</dbReference>
<organism evidence="9">
    <name type="scientific">invertebrate metagenome</name>
    <dbReference type="NCBI Taxonomy" id="1711999"/>
    <lineage>
        <taxon>unclassified sequences</taxon>
        <taxon>metagenomes</taxon>
        <taxon>organismal metagenomes</taxon>
    </lineage>
</organism>
<dbReference type="GO" id="GO:0003724">
    <property type="term" value="F:RNA helicase activity"/>
    <property type="evidence" value="ECO:0007669"/>
    <property type="project" value="UniProtKB-EC"/>
</dbReference>
<dbReference type="PROSITE" id="PS51194">
    <property type="entry name" value="HELICASE_CTER"/>
    <property type="match status" value="1"/>
</dbReference>
<dbReference type="PROSITE" id="PS51192">
    <property type="entry name" value="HELICASE_ATP_BIND_1"/>
    <property type="match status" value="1"/>
</dbReference>
<dbReference type="SMART" id="SM00490">
    <property type="entry name" value="HELICc"/>
    <property type="match status" value="1"/>
</dbReference>
<keyword evidence="1" id="KW-0547">Nucleotide-binding</keyword>
<reference evidence="9" key="1">
    <citation type="journal article" date="2017" name="Appl. Environ. Microbiol.">
        <title>Molecular characterization of an Endozoicomonas-like organism causing infection in king scallop Pecten maximus L.</title>
        <authorList>
            <person name="Cano I."/>
            <person name="van Aerle R."/>
            <person name="Ross S."/>
            <person name="Verner-Jeffreys D.W."/>
            <person name="Paley R.K."/>
            <person name="Rimmer G."/>
            <person name="Ryder D."/>
            <person name="Hooper P."/>
            <person name="Stone D."/>
            <person name="Feist S.W."/>
        </authorList>
    </citation>
    <scope>NUCLEOTIDE SEQUENCE</scope>
</reference>
<dbReference type="InterPro" id="IPR044742">
    <property type="entry name" value="DEAD/DEAH_RhlB"/>
</dbReference>
<dbReference type="Pfam" id="PF00270">
    <property type="entry name" value="DEAD"/>
    <property type="match status" value="1"/>
</dbReference>